<dbReference type="PRINTS" id="PR00738">
    <property type="entry name" value="GLHYDRLASE20"/>
</dbReference>
<evidence type="ECO:0000256" key="4">
    <source>
        <dbReference type="ARBA" id="ARBA00033000"/>
    </source>
</evidence>
<dbReference type="Proteomes" id="UP000578030">
    <property type="component" value="Unassembled WGS sequence"/>
</dbReference>
<dbReference type="Gene3D" id="3.30.379.10">
    <property type="entry name" value="Chitobiase/beta-hexosaminidase domain 2-like"/>
    <property type="match status" value="1"/>
</dbReference>
<dbReference type="AlphaFoldDB" id="A0A7W4K5S1"/>
<dbReference type="GO" id="GO:0016020">
    <property type="term" value="C:membrane"/>
    <property type="evidence" value="ECO:0007669"/>
    <property type="project" value="TreeGrafter"/>
</dbReference>
<dbReference type="GO" id="GO:0004563">
    <property type="term" value="F:beta-N-acetylhexosaminidase activity"/>
    <property type="evidence" value="ECO:0007669"/>
    <property type="project" value="InterPro"/>
</dbReference>
<dbReference type="EMBL" id="JABEQM010000003">
    <property type="protein sequence ID" value="MBB2200923.1"/>
    <property type="molecule type" value="Genomic_DNA"/>
</dbReference>
<dbReference type="PANTHER" id="PTHR22600:SF21">
    <property type="entry name" value="BETA-HEXOSAMINIDASE A"/>
    <property type="match status" value="1"/>
</dbReference>
<dbReference type="SUPFAM" id="SSF55545">
    <property type="entry name" value="beta-N-acetylhexosaminidase-like domain"/>
    <property type="match status" value="1"/>
</dbReference>
<dbReference type="GO" id="GO:0005975">
    <property type="term" value="P:carbohydrate metabolic process"/>
    <property type="evidence" value="ECO:0007669"/>
    <property type="project" value="InterPro"/>
</dbReference>
<accession>A0A7W4K5S1</accession>
<dbReference type="Pfam" id="PF00728">
    <property type="entry name" value="Glyco_hydro_20"/>
    <property type="match status" value="1"/>
</dbReference>
<evidence type="ECO:0000259" key="7">
    <source>
        <dbReference type="Pfam" id="PF02838"/>
    </source>
</evidence>
<dbReference type="Pfam" id="PF02838">
    <property type="entry name" value="Glyco_hydro_20b"/>
    <property type="match status" value="1"/>
</dbReference>
<keyword evidence="2 8" id="KW-0378">Hydrolase</keyword>
<feature type="domain" description="Glycoside hydrolase family 20 catalytic" evidence="6">
    <location>
        <begin position="133"/>
        <end position="469"/>
    </location>
</feature>
<dbReference type="PANTHER" id="PTHR22600">
    <property type="entry name" value="BETA-HEXOSAMINIDASE"/>
    <property type="match status" value="1"/>
</dbReference>
<evidence type="ECO:0000259" key="6">
    <source>
        <dbReference type="Pfam" id="PF00728"/>
    </source>
</evidence>
<dbReference type="Gene3D" id="3.20.20.80">
    <property type="entry name" value="Glycosidases"/>
    <property type="match status" value="1"/>
</dbReference>
<dbReference type="InterPro" id="IPR015883">
    <property type="entry name" value="Glyco_hydro_20_cat"/>
</dbReference>
<dbReference type="InterPro" id="IPR025705">
    <property type="entry name" value="Beta_hexosaminidase_sua/sub"/>
</dbReference>
<evidence type="ECO:0000256" key="2">
    <source>
        <dbReference type="ARBA" id="ARBA00022801"/>
    </source>
</evidence>
<name>A0A7W4K5S1_9PROT</name>
<protein>
    <recommendedName>
        <fullName evidence="4">N-acetyl-beta-glucosaminidase</fullName>
    </recommendedName>
</protein>
<dbReference type="InterPro" id="IPR015882">
    <property type="entry name" value="HEX_bac_N"/>
</dbReference>
<comment type="caution">
    <text evidence="8">The sequence shown here is derived from an EMBL/GenBank/DDBJ whole genome shotgun (WGS) entry which is preliminary data.</text>
</comment>
<feature type="domain" description="Beta-hexosaminidase bacterial type N-terminal" evidence="7">
    <location>
        <begin position="1"/>
        <end position="130"/>
    </location>
</feature>
<dbReference type="GO" id="GO:0030203">
    <property type="term" value="P:glycosaminoglycan metabolic process"/>
    <property type="evidence" value="ECO:0007669"/>
    <property type="project" value="TreeGrafter"/>
</dbReference>
<proteinExistence type="inferred from homology"/>
<dbReference type="SUPFAM" id="SSF51445">
    <property type="entry name" value="(Trans)glycosidases"/>
    <property type="match status" value="1"/>
</dbReference>
<dbReference type="InterPro" id="IPR029018">
    <property type="entry name" value="Hex-like_dom2"/>
</dbReference>
<evidence type="ECO:0000313" key="9">
    <source>
        <dbReference type="Proteomes" id="UP000578030"/>
    </source>
</evidence>
<dbReference type="GO" id="GO:0006689">
    <property type="term" value="P:ganglioside catabolic process"/>
    <property type="evidence" value="ECO:0007669"/>
    <property type="project" value="TreeGrafter"/>
</dbReference>
<reference evidence="8 9" key="1">
    <citation type="submission" date="2020-04" db="EMBL/GenBank/DDBJ databases">
        <title>Description of novel Gluconacetobacter.</title>
        <authorList>
            <person name="Sombolestani A."/>
        </authorList>
    </citation>
    <scope>NUCLEOTIDE SEQUENCE [LARGE SCALE GENOMIC DNA]</scope>
    <source>
        <strain evidence="8 9">LMG 27802</strain>
    </source>
</reference>
<keyword evidence="3" id="KW-0326">Glycosidase</keyword>
<evidence type="ECO:0000313" key="8">
    <source>
        <dbReference type="EMBL" id="MBB2200923.1"/>
    </source>
</evidence>
<organism evidence="8 9">
    <name type="scientific">Gluconacetobacter tumulisoli</name>
    <dbReference type="NCBI Taxonomy" id="1286189"/>
    <lineage>
        <taxon>Bacteria</taxon>
        <taxon>Pseudomonadati</taxon>
        <taxon>Pseudomonadota</taxon>
        <taxon>Alphaproteobacteria</taxon>
        <taxon>Acetobacterales</taxon>
        <taxon>Acetobacteraceae</taxon>
        <taxon>Gluconacetobacter</taxon>
    </lineage>
</organism>
<gene>
    <name evidence="8" type="ORF">HLH28_04910</name>
</gene>
<dbReference type="GO" id="GO:0005764">
    <property type="term" value="C:lysosome"/>
    <property type="evidence" value="ECO:0007669"/>
    <property type="project" value="TreeGrafter"/>
</dbReference>
<dbReference type="InterPro" id="IPR017853">
    <property type="entry name" value="GH"/>
</dbReference>
<evidence type="ECO:0000256" key="3">
    <source>
        <dbReference type="ARBA" id="ARBA00023295"/>
    </source>
</evidence>
<feature type="active site" description="Proton donor" evidence="5">
    <location>
        <position position="287"/>
    </location>
</feature>
<sequence>MPQPASAQFDTGSLPIPAGLSVVWEGTRTALLDRAVGRFTARLAALGGIPAPAPDAPGGGAIPLHIRVGSDPGYLSIAAREQYRLTVDANGIDLVADGPAGVLHGLATLLQLVQAGPQQPSIAYARIDDAPRFAWRGVMIDVSRHFMTIETLKRQIDAMEMVKLDVLHLHLSDGQGFRVESRVFPRLTRVASHGQYYTQDQIRDLVAYAADRGIRIVPEFDTPGHSFALLLAYPELASQAPVPGDRHQVNVAAINPTLEESYRFLRRLYGEMGRLFPDRYFHAGGDEVSPTQWTKNPAIAAFMTQHGFATTQQLQARFTARIQKILQDQGKIMMGWDEVSEAPIPDNVVVEAWRGSKFIASATRAGHPVVVSAGYYLDFLLPASEHYLVDPLDPRASGLAPELAEKLRPKLGAMADALKLDPSATMTPVQDRLVMGGEAPLWTEVVTDEMLDARLWPRSAAIAERFWSPASVRDVRDMYRRLAVVQDELCVTGLQAQANRYRMAARLSPGDAGPVLALADATSPIRNYGHNHLVFHGTKIAPEQRMNTPSDIAAPDSLAAERFDDLAHRYVAGDRSVRPVLETMLTRWRDNDVAFQAVSAGHPILEEARPASQELKALAQAGLDALAGRKDTQWRAATSALLARQDQAVAASANMVVSRAAPQPPADLLQDITPGVRALAGLD</sequence>
<evidence type="ECO:0000256" key="5">
    <source>
        <dbReference type="PIRSR" id="PIRSR625705-1"/>
    </source>
</evidence>
<comment type="similarity">
    <text evidence="1">Belongs to the glycosyl hydrolase 20 family.</text>
</comment>
<evidence type="ECO:0000256" key="1">
    <source>
        <dbReference type="ARBA" id="ARBA00006285"/>
    </source>
</evidence>
<keyword evidence="9" id="KW-1185">Reference proteome</keyword>